<dbReference type="InterPro" id="IPR036259">
    <property type="entry name" value="MFS_trans_sf"/>
</dbReference>
<dbReference type="GO" id="GO:0022857">
    <property type="term" value="F:transmembrane transporter activity"/>
    <property type="evidence" value="ECO:0007669"/>
    <property type="project" value="InterPro"/>
</dbReference>
<accession>A0A9P0B6J5</accession>
<gene>
    <name evidence="10" type="ORF">MELIAE_LOCUS6754</name>
</gene>
<keyword evidence="4 8" id="KW-1133">Transmembrane helix</keyword>
<evidence type="ECO:0000256" key="8">
    <source>
        <dbReference type="SAM" id="Phobius"/>
    </source>
</evidence>
<reference evidence="10" key="1">
    <citation type="submission" date="2021-12" db="EMBL/GenBank/DDBJ databases">
        <authorList>
            <person name="King R."/>
        </authorList>
    </citation>
    <scope>NUCLEOTIDE SEQUENCE</scope>
</reference>
<dbReference type="OrthoDB" id="6133115at2759"/>
<dbReference type="Gene3D" id="1.20.1250.20">
    <property type="entry name" value="MFS general substrate transporter like domains"/>
    <property type="match status" value="1"/>
</dbReference>
<feature type="transmembrane region" description="Helical" evidence="8">
    <location>
        <begin position="317"/>
        <end position="339"/>
    </location>
</feature>
<feature type="transmembrane region" description="Helical" evidence="8">
    <location>
        <begin position="143"/>
        <end position="162"/>
    </location>
</feature>
<keyword evidence="6" id="KW-0325">Glycoprotein</keyword>
<evidence type="ECO:0000256" key="3">
    <source>
        <dbReference type="ARBA" id="ARBA00022692"/>
    </source>
</evidence>
<evidence type="ECO:0000256" key="6">
    <source>
        <dbReference type="ARBA" id="ARBA00023180"/>
    </source>
</evidence>
<dbReference type="InterPro" id="IPR050549">
    <property type="entry name" value="MFS_Trehalose_Transporter"/>
</dbReference>
<dbReference type="InterPro" id="IPR005828">
    <property type="entry name" value="MFS_sugar_transport-like"/>
</dbReference>
<feature type="domain" description="Major facilitator superfamily (MFS) profile" evidence="9">
    <location>
        <begin position="14"/>
        <end position="442"/>
    </location>
</feature>
<proteinExistence type="inferred from homology"/>
<dbReference type="EMBL" id="OV121135">
    <property type="protein sequence ID" value="CAH0555372.1"/>
    <property type="molecule type" value="Genomic_DNA"/>
</dbReference>
<dbReference type="InterPro" id="IPR020846">
    <property type="entry name" value="MFS_dom"/>
</dbReference>
<dbReference type="PROSITE" id="PS50850">
    <property type="entry name" value="MFS"/>
    <property type="match status" value="1"/>
</dbReference>
<feature type="transmembrane region" description="Helical" evidence="8">
    <location>
        <begin position="85"/>
        <end position="104"/>
    </location>
</feature>
<protein>
    <recommendedName>
        <fullName evidence="9">Major facilitator superfamily (MFS) profile domain-containing protein</fullName>
    </recommendedName>
</protein>
<comment type="subcellular location">
    <subcellularLocation>
        <location evidence="1">Cell membrane</location>
        <topology evidence="1">Multi-pass membrane protein</topology>
    </subcellularLocation>
</comment>
<dbReference type="PROSITE" id="PS00216">
    <property type="entry name" value="SUGAR_TRANSPORT_1"/>
    <property type="match status" value="2"/>
</dbReference>
<sequence length="470" mass="52037">MDTNSNIFKGTSTQLLAAATGTLAAISDGMHYGWTAPVIPILLSDESPVETTMHQAEWLETMLMLGAFCGLPGTIYFVDKIGRKYSLLLSSMTTLLCWTVIGVANRIEYIFAARFFSGMAGDMAFVAAPMYIAEIADQKIRGFLSSIIYLMMLIGIFLIYAIAPYTPFYVPCIIGGALVVVELIVFPFMPESPYYLLSKDRPEEAKHALTRFRQTKNIEKEFEEISIAVKRQRSERGRPHDLILVKSNRKALLIMTVLNGSQHFSSISVILMNLHLILEAAGSIYIDPSLAAIIFSIIMFTAACTASFSIDKFGRKVLLTTSSILTGCCLLIIAIYFTLKNTGYDVLPVSWIPIVSVMVYAASFKLGLGMVPIVMTAELFPTKMKAIGMTLADAMYVIFAIFSIQIYQLLSDAYGIHVPFYIFAFSCFGTAIFTTFVIPETKGKTLEEIQFILKGVVPPPSTVEEKEEFI</sequence>
<evidence type="ECO:0000313" key="11">
    <source>
        <dbReference type="Proteomes" id="UP001154078"/>
    </source>
</evidence>
<dbReference type="PRINTS" id="PR00171">
    <property type="entry name" value="SUGRTRNSPORT"/>
</dbReference>
<feature type="transmembrane region" description="Helical" evidence="8">
    <location>
        <begin position="59"/>
        <end position="78"/>
    </location>
</feature>
<feature type="transmembrane region" description="Helical" evidence="8">
    <location>
        <begin position="386"/>
        <end position="406"/>
    </location>
</feature>
<feature type="transmembrane region" description="Helical" evidence="8">
    <location>
        <begin position="418"/>
        <end position="438"/>
    </location>
</feature>
<dbReference type="InterPro" id="IPR005829">
    <property type="entry name" value="Sugar_transporter_CS"/>
</dbReference>
<evidence type="ECO:0000256" key="2">
    <source>
        <dbReference type="ARBA" id="ARBA00022475"/>
    </source>
</evidence>
<feature type="transmembrane region" description="Helical" evidence="8">
    <location>
        <begin position="110"/>
        <end position="131"/>
    </location>
</feature>
<feature type="transmembrane region" description="Helical" evidence="8">
    <location>
        <begin position="351"/>
        <end position="374"/>
    </location>
</feature>
<dbReference type="PANTHER" id="PTHR48021">
    <property type="match status" value="1"/>
</dbReference>
<keyword evidence="2" id="KW-1003">Cell membrane</keyword>
<evidence type="ECO:0000256" key="7">
    <source>
        <dbReference type="ARBA" id="ARBA00024348"/>
    </source>
</evidence>
<organism evidence="10 11">
    <name type="scientific">Brassicogethes aeneus</name>
    <name type="common">Rape pollen beetle</name>
    <name type="synonym">Meligethes aeneus</name>
    <dbReference type="NCBI Taxonomy" id="1431903"/>
    <lineage>
        <taxon>Eukaryota</taxon>
        <taxon>Metazoa</taxon>
        <taxon>Ecdysozoa</taxon>
        <taxon>Arthropoda</taxon>
        <taxon>Hexapoda</taxon>
        <taxon>Insecta</taxon>
        <taxon>Pterygota</taxon>
        <taxon>Neoptera</taxon>
        <taxon>Endopterygota</taxon>
        <taxon>Coleoptera</taxon>
        <taxon>Polyphaga</taxon>
        <taxon>Cucujiformia</taxon>
        <taxon>Nitidulidae</taxon>
        <taxon>Meligethinae</taxon>
        <taxon>Brassicogethes</taxon>
    </lineage>
</organism>
<dbReference type="Proteomes" id="UP001154078">
    <property type="component" value="Chromosome 4"/>
</dbReference>
<dbReference type="SUPFAM" id="SSF103473">
    <property type="entry name" value="MFS general substrate transporter"/>
    <property type="match status" value="1"/>
</dbReference>
<evidence type="ECO:0000256" key="5">
    <source>
        <dbReference type="ARBA" id="ARBA00023136"/>
    </source>
</evidence>
<feature type="transmembrane region" description="Helical" evidence="8">
    <location>
        <begin position="290"/>
        <end position="310"/>
    </location>
</feature>
<keyword evidence="11" id="KW-1185">Reference proteome</keyword>
<evidence type="ECO:0000256" key="4">
    <source>
        <dbReference type="ARBA" id="ARBA00022989"/>
    </source>
</evidence>
<dbReference type="FunFam" id="1.20.1250.20:FF:000055">
    <property type="entry name" value="Facilitated trehalose transporter Tret1-2 homolog"/>
    <property type="match status" value="1"/>
</dbReference>
<name>A0A9P0B6J5_BRAAE</name>
<feature type="transmembrane region" description="Helical" evidence="8">
    <location>
        <begin position="252"/>
        <end position="278"/>
    </location>
</feature>
<dbReference type="PANTHER" id="PTHR48021:SF46">
    <property type="entry name" value="MAJOR FACILITATOR SUPERFAMILY (MFS) PROFILE DOMAIN-CONTAINING PROTEIN"/>
    <property type="match status" value="1"/>
</dbReference>
<dbReference type="InterPro" id="IPR003663">
    <property type="entry name" value="Sugar/inositol_transpt"/>
</dbReference>
<keyword evidence="3 8" id="KW-0812">Transmembrane</keyword>
<evidence type="ECO:0000259" key="9">
    <source>
        <dbReference type="PROSITE" id="PS50850"/>
    </source>
</evidence>
<keyword evidence="5 8" id="KW-0472">Membrane</keyword>
<dbReference type="Pfam" id="PF00083">
    <property type="entry name" value="Sugar_tr"/>
    <property type="match status" value="1"/>
</dbReference>
<feature type="transmembrane region" description="Helical" evidence="8">
    <location>
        <begin position="168"/>
        <end position="189"/>
    </location>
</feature>
<dbReference type="GO" id="GO:0005886">
    <property type="term" value="C:plasma membrane"/>
    <property type="evidence" value="ECO:0007669"/>
    <property type="project" value="UniProtKB-SubCell"/>
</dbReference>
<dbReference type="AlphaFoldDB" id="A0A9P0B6J5"/>
<evidence type="ECO:0000313" key="10">
    <source>
        <dbReference type="EMBL" id="CAH0555372.1"/>
    </source>
</evidence>
<evidence type="ECO:0000256" key="1">
    <source>
        <dbReference type="ARBA" id="ARBA00004651"/>
    </source>
</evidence>
<comment type="similarity">
    <text evidence="7">Belongs to the major facilitator superfamily. Sugar transporter (TC 2.A.1.1) family. Trehalose transporter subfamily.</text>
</comment>